<dbReference type="RefSeq" id="WP_343793650.1">
    <property type="nucleotide sequence ID" value="NZ_BAAAEU010000025.1"/>
</dbReference>
<accession>A0ABN1IXS9</accession>
<name>A0ABN1IXS9_9GAMM</name>
<feature type="chain" id="PRO_5046654215" evidence="2">
    <location>
        <begin position="22"/>
        <end position="392"/>
    </location>
</feature>
<feature type="signal peptide" evidence="2">
    <location>
        <begin position="1"/>
        <end position="21"/>
    </location>
</feature>
<keyword evidence="4" id="KW-1185">Reference proteome</keyword>
<protein>
    <submittedName>
        <fullName evidence="3">OprO/OprP family phosphate-selective porin</fullName>
    </submittedName>
</protein>
<feature type="region of interest" description="Disordered" evidence="1">
    <location>
        <begin position="219"/>
        <end position="239"/>
    </location>
</feature>
<dbReference type="Pfam" id="PF07396">
    <property type="entry name" value="Porin_O_P"/>
    <property type="match status" value="1"/>
</dbReference>
<evidence type="ECO:0000256" key="2">
    <source>
        <dbReference type="SAM" id="SignalP"/>
    </source>
</evidence>
<evidence type="ECO:0000256" key="1">
    <source>
        <dbReference type="SAM" id="MobiDB-lite"/>
    </source>
</evidence>
<dbReference type="InterPro" id="IPR023614">
    <property type="entry name" value="Porin_dom_sf"/>
</dbReference>
<proteinExistence type="predicted"/>
<dbReference type="EMBL" id="BAAAEU010000025">
    <property type="protein sequence ID" value="GAA0723390.1"/>
    <property type="molecule type" value="Genomic_DNA"/>
</dbReference>
<keyword evidence="2" id="KW-0732">Signal</keyword>
<dbReference type="SUPFAM" id="SSF56935">
    <property type="entry name" value="Porins"/>
    <property type="match status" value="1"/>
</dbReference>
<dbReference type="Gene3D" id="2.40.160.10">
    <property type="entry name" value="Porin"/>
    <property type="match status" value="1"/>
</dbReference>
<reference evidence="3 4" key="1">
    <citation type="journal article" date="2019" name="Int. J. Syst. Evol. Microbiol.">
        <title>The Global Catalogue of Microorganisms (GCM) 10K type strain sequencing project: providing services to taxonomists for standard genome sequencing and annotation.</title>
        <authorList>
            <consortium name="The Broad Institute Genomics Platform"/>
            <consortium name="The Broad Institute Genome Sequencing Center for Infectious Disease"/>
            <person name="Wu L."/>
            <person name="Ma J."/>
        </authorList>
    </citation>
    <scope>NUCLEOTIDE SEQUENCE [LARGE SCALE GENOMIC DNA]</scope>
    <source>
        <strain evidence="3 4">JCM 15421</strain>
    </source>
</reference>
<dbReference type="InterPro" id="IPR010870">
    <property type="entry name" value="Porin_O/P"/>
</dbReference>
<evidence type="ECO:0000313" key="3">
    <source>
        <dbReference type="EMBL" id="GAA0723390.1"/>
    </source>
</evidence>
<dbReference type="Proteomes" id="UP001501523">
    <property type="component" value="Unassembled WGS sequence"/>
</dbReference>
<organism evidence="3 4">
    <name type="scientific">Dokdonella soli</name>
    <dbReference type="NCBI Taxonomy" id="529810"/>
    <lineage>
        <taxon>Bacteria</taxon>
        <taxon>Pseudomonadati</taxon>
        <taxon>Pseudomonadota</taxon>
        <taxon>Gammaproteobacteria</taxon>
        <taxon>Lysobacterales</taxon>
        <taxon>Rhodanobacteraceae</taxon>
        <taxon>Dokdonella</taxon>
    </lineage>
</organism>
<evidence type="ECO:0000313" key="4">
    <source>
        <dbReference type="Proteomes" id="UP001501523"/>
    </source>
</evidence>
<sequence>MRHQRLAVALAMAGFAASASAYDVNDWPTHYTFGDGTDIGLIGVYRYDVNEFSDDRRPNGSHAFTDAHTNRRKELGLTLKKKGVYDAIVDYEYQGKTWLDTNIRVQSKAFFGEDYGAFRFGYSKTLVSFEGVTSTKATSFLELALPAQAIYEGRRTGIDWQFERPVYIANVGYYCCKDLQGDNHGRTLAGRIAWTPRKTDDDVIHLGVAASREDRDRSIDGRGIEHAPSARISTPPEAGLTPVRLVDSGTLAKADHIDRSGIEGLWIDGPWSVQGELLRADVSRFGGNPDFSAHGGYVFGSWVLSGESRPYSGGNIKPKGRWGAWELLLRYSELDLNDGAIQGGREHDWTLGANWYLTEHFKLQANVIRAWSDKGNLSLDPTIFEARAQIYF</sequence>
<gene>
    <name evidence="3" type="ORF">GCM10009105_35370</name>
</gene>
<comment type="caution">
    <text evidence="3">The sequence shown here is derived from an EMBL/GenBank/DDBJ whole genome shotgun (WGS) entry which is preliminary data.</text>
</comment>